<feature type="compositionally biased region" description="Acidic residues" evidence="3">
    <location>
        <begin position="566"/>
        <end position="576"/>
    </location>
</feature>
<sequence length="596" mass="67567">CDGARPLCGACAKRHEQTCEYPVREGAVSRYSDLKQTFEKLERENKRFRELFTCLRERPEHEAFEIFQRLRQAPDPLVTLQHIRDADILLTIPSISSMETCGKERMDIENLALAASPLRVPSRPWTLVAGDGLVSHLISSLFQWDYPFMIGFIDQELFLRDMRRGEGAYCSAFLVNAICAYRSLMSDKARLFRQRTATDLSSEFLLEAKRHWETDTRRESICAVQGLYLLFLISCCDGTNMAGSMYRFAAFNMLQRLNPDKAVPRLREAIIEEAERKTALSRLHWGIFLVENTICFAFLKPSSIVAPRYPWSERSSSPDEPNVDATGSPYGPGSPEPPRAAGVSQAGYELALLMHTVMTYNMHHKAPLGHHLDIQERRLHFTSLGAVERSFSLRLSYQHNPTPQTLFLKTFINMIAYSIVRPLHPSTEIQPNYPAKTILLELCAVDVHIVETYTRLWTLKEYSPMFLCSLWSVTLTLLSHFDDPRAPGLFTRACVPLRIIQKDLAAVSIVMQGMLAMAWKTKQKIPEEARPYFAGLEEKRKELGEGVPYEFSLPLPPAGQRVAGENGDEEDDELEDGAIGTDVAVLLQKWSAVTID</sequence>
<evidence type="ECO:0000256" key="3">
    <source>
        <dbReference type="SAM" id="MobiDB-lite"/>
    </source>
</evidence>
<comment type="caution">
    <text evidence="5">The sequence shown here is derived from an EMBL/GenBank/DDBJ whole genome shotgun (WGS) entry which is preliminary data.</text>
</comment>
<feature type="coiled-coil region" evidence="2">
    <location>
        <begin position="24"/>
        <end position="58"/>
    </location>
</feature>
<dbReference type="GO" id="GO:0006351">
    <property type="term" value="P:DNA-templated transcription"/>
    <property type="evidence" value="ECO:0007669"/>
    <property type="project" value="InterPro"/>
</dbReference>
<feature type="region of interest" description="Disordered" evidence="3">
    <location>
        <begin position="554"/>
        <end position="576"/>
    </location>
</feature>
<keyword evidence="6" id="KW-1185">Reference proteome</keyword>
<keyword evidence="2" id="KW-0175">Coiled coil</keyword>
<dbReference type="PANTHER" id="PTHR47256">
    <property type="entry name" value="ZN(II)2CYS6 TRANSCRIPTION FACTOR (EUROFUNG)-RELATED"/>
    <property type="match status" value="1"/>
</dbReference>
<protein>
    <recommendedName>
        <fullName evidence="4">Xylanolytic transcriptional activator regulatory domain-containing protein</fullName>
    </recommendedName>
</protein>
<feature type="non-terminal residue" evidence="5">
    <location>
        <position position="1"/>
    </location>
</feature>
<dbReference type="EMBL" id="MU863948">
    <property type="protein sequence ID" value="KAK4198277.1"/>
    <property type="molecule type" value="Genomic_DNA"/>
</dbReference>
<evidence type="ECO:0000313" key="6">
    <source>
        <dbReference type="Proteomes" id="UP001303160"/>
    </source>
</evidence>
<reference evidence="5" key="2">
    <citation type="submission" date="2023-05" db="EMBL/GenBank/DDBJ databases">
        <authorList>
            <consortium name="Lawrence Berkeley National Laboratory"/>
            <person name="Steindorff A."/>
            <person name="Hensen N."/>
            <person name="Bonometti L."/>
            <person name="Westerberg I."/>
            <person name="Brannstrom I.O."/>
            <person name="Guillou S."/>
            <person name="Cros-Aarteil S."/>
            <person name="Calhoun S."/>
            <person name="Haridas S."/>
            <person name="Kuo A."/>
            <person name="Mondo S."/>
            <person name="Pangilinan J."/>
            <person name="Riley R."/>
            <person name="Labutti K."/>
            <person name="Andreopoulos B."/>
            <person name="Lipzen A."/>
            <person name="Chen C."/>
            <person name="Yanf M."/>
            <person name="Daum C."/>
            <person name="Ng V."/>
            <person name="Clum A."/>
            <person name="Ohm R."/>
            <person name="Martin F."/>
            <person name="Silar P."/>
            <person name="Natvig D."/>
            <person name="Lalanne C."/>
            <person name="Gautier V."/>
            <person name="Ament-Velasquez S.L."/>
            <person name="Kruys A."/>
            <person name="Hutchinson M.I."/>
            <person name="Powell A.J."/>
            <person name="Barry K."/>
            <person name="Miller A.N."/>
            <person name="Grigoriev I.V."/>
            <person name="Debuchy R."/>
            <person name="Gladieux P."/>
            <person name="Thoren M.H."/>
            <person name="Johannesson H."/>
        </authorList>
    </citation>
    <scope>NUCLEOTIDE SEQUENCE</scope>
    <source>
        <strain evidence="5">CBS 315.58</strain>
    </source>
</reference>
<proteinExistence type="predicted"/>
<gene>
    <name evidence="5" type="ORF">QBC40DRAFT_179057</name>
</gene>
<organism evidence="5 6">
    <name type="scientific">Triangularia verruculosa</name>
    <dbReference type="NCBI Taxonomy" id="2587418"/>
    <lineage>
        <taxon>Eukaryota</taxon>
        <taxon>Fungi</taxon>
        <taxon>Dikarya</taxon>
        <taxon>Ascomycota</taxon>
        <taxon>Pezizomycotina</taxon>
        <taxon>Sordariomycetes</taxon>
        <taxon>Sordariomycetidae</taxon>
        <taxon>Sordariales</taxon>
        <taxon>Podosporaceae</taxon>
        <taxon>Triangularia</taxon>
    </lineage>
</organism>
<name>A0AAN7ATR7_9PEZI</name>
<dbReference type="InterPro" id="IPR053187">
    <property type="entry name" value="Notoamide_regulator"/>
</dbReference>
<evidence type="ECO:0000256" key="1">
    <source>
        <dbReference type="ARBA" id="ARBA00023242"/>
    </source>
</evidence>
<dbReference type="InterPro" id="IPR007219">
    <property type="entry name" value="XnlR_reg_dom"/>
</dbReference>
<evidence type="ECO:0000259" key="4">
    <source>
        <dbReference type="Pfam" id="PF04082"/>
    </source>
</evidence>
<feature type="region of interest" description="Disordered" evidence="3">
    <location>
        <begin position="311"/>
        <end position="342"/>
    </location>
</feature>
<dbReference type="GO" id="GO:0003677">
    <property type="term" value="F:DNA binding"/>
    <property type="evidence" value="ECO:0007669"/>
    <property type="project" value="InterPro"/>
</dbReference>
<dbReference type="PANTHER" id="PTHR47256:SF3">
    <property type="entry name" value="ZN(II)2CYS6 TRANSCRIPTION FACTOR (EUROFUNG)"/>
    <property type="match status" value="1"/>
</dbReference>
<evidence type="ECO:0000313" key="5">
    <source>
        <dbReference type="EMBL" id="KAK4198277.1"/>
    </source>
</evidence>
<dbReference type="AlphaFoldDB" id="A0AAN7ATR7"/>
<feature type="domain" description="Xylanolytic transcriptional activator regulatory" evidence="4">
    <location>
        <begin position="139"/>
        <end position="304"/>
    </location>
</feature>
<dbReference type="Pfam" id="PF04082">
    <property type="entry name" value="Fungal_trans"/>
    <property type="match status" value="1"/>
</dbReference>
<evidence type="ECO:0000256" key="2">
    <source>
        <dbReference type="SAM" id="Coils"/>
    </source>
</evidence>
<keyword evidence="1" id="KW-0539">Nucleus</keyword>
<dbReference type="CDD" id="cd12148">
    <property type="entry name" value="fungal_TF_MHR"/>
    <property type="match status" value="1"/>
</dbReference>
<dbReference type="Proteomes" id="UP001303160">
    <property type="component" value="Unassembled WGS sequence"/>
</dbReference>
<reference evidence="5" key="1">
    <citation type="journal article" date="2023" name="Mol. Phylogenet. Evol.">
        <title>Genome-scale phylogeny and comparative genomics of the fungal order Sordariales.</title>
        <authorList>
            <person name="Hensen N."/>
            <person name="Bonometti L."/>
            <person name="Westerberg I."/>
            <person name="Brannstrom I.O."/>
            <person name="Guillou S."/>
            <person name="Cros-Aarteil S."/>
            <person name="Calhoun S."/>
            <person name="Haridas S."/>
            <person name="Kuo A."/>
            <person name="Mondo S."/>
            <person name="Pangilinan J."/>
            <person name="Riley R."/>
            <person name="LaButti K."/>
            <person name="Andreopoulos B."/>
            <person name="Lipzen A."/>
            <person name="Chen C."/>
            <person name="Yan M."/>
            <person name="Daum C."/>
            <person name="Ng V."/>
            <person name="Clum A."/>
            <person name="Steindorff A."/>
            <person name="Ohm R.A."/>
            <person name="Martin F."/>
            <person name="Silar P."/>
            <person name="Natvig D.O."/>
            <person name="Lalanne C."/>
            <person name="Gautier V."/>
            <person name="Ament-Velasquez S.L."/>
            <person name="Kruys A."/>
            <person name="Hutchinson M.I."/>
            <person name="Powell A.J."/>
            <person name="Barry K."/>
            <person name="Miller A.N."/>
            <person name="Grigoriev I.V."/>
            <person name="Debuchy R."/>
            <person name="Gladieux P."/>
            <person name="Hiltunen Thoren M."/>
            <person name="Johannesson H."/>
        </authorList>
    </citation>
    <scope>NUCLEOTIDE SEQUENCE</scope>
    <source>
        <strain evidence="5">CBS 315.58</strain>
    </source>
</reference>
<accession>A0AAN7ATR7</accession>
<dbReference type="GO" id="GO:0008270">
    <property type="term" value="F:zinc ion binding"/>
    <property type="evidence" value="ECO:0007669"/>
    <property type="project" value="InterPro"/>
</dbReference>